<evidence type="ECO:0000313" key="3">
    <source>
        <dbReference type="EMBL" id="WOX57215.1"/>
    </source>
</evidence>
<dbReference type="EMBL" id="CP137642">
    <property type="protein sequence ID" value="WOX57215.1"/>
    <property type="molecule type" value="Genomic_DNA"/>
</dbReference>
<dbReference type="InterPro" id="IPR013783">
    <property type="entry name" value="Ig-like_fold"/>
</dbReference>
<proteinExistence type="predicted"/>
<feature type="compositionally biased region" description="Gly residues" evidence="1">
    <location>
        <begin position="710"/>
        <end position="719"/>
    </location>
</feature>
<evidence type="ECO:0008006" key="5">
    <source>
        <dbReference type="Google" id="ProtNLM"/>
    </source>
</evidence>
<keyword evidence="4" id="KW-1185">Reference proteome</keyword>
<keyword evidence="2" id="KW-0472">Membrane</keyword>
<dbReference type="GeneID" id="85733066"/>
<accession>A0AAX4FTI7</accession>
<dbReference type="KEGG" id="mrc:R6Y96_07875"/>
<sequence>MDCTALKNDGSSTTLNLTIIDIEESRVPVYTYTTVNGTFTTLDEVAPNIIITSPADGATVPQDVAVTATITDVGGVDQSSISITVGGVAITSPTITPITGGCTVSGTATNVPLGARTVVVSASDTSGNHASATRNITVAESGITFDPNLDGTFTNKTQPVISARYVEVTGVRMFLDGTNVTANTTTPSSGVITLDYSSYGPLADGVHTVVVNGTSTIDSSVLSATETFTKDTVLPVVVVTGISDSDGDGYPEANEDLTIAYTVTDANPDVVWIGSASNTSSPGTLVYGSAQGNTLGNRNATLTAVDKAGNSNTSSPFHIYNNYLAYIDESSAGTFAGLDLTKTAAYNVFTSEVAQAISISGGAGEMNLPTLGTFQKRVTAGSGVVVDNRANDDITAGTFPTGAPYFVAPSGGTLNFAINVPNIDNATIIIGMANSSFVDQVLRGGSSSVSTSSLEQALSKEKIVIYGKGGGSYGYKFVRITGSTATDLGGSGGFTFNTDLPTMIRANSYDLSAGFNTATHGLGLPIGYDQTELGPGEYVIMAITLDNDRVAAITAMPFVVTEEASQFSTSAGMYSLGDPVVVNWGGAAPQNVAAVLIREGSTYTGNVTLDLTTLGTGSLQSMYLLGDGNETVKILYSGANVWISEGYGNAARAANAATLNIPTSDLLSGTYRVHMLAENGGNLTAYGSTSVQLFAGPVPTPTPQPTTPPSGGGGGGRGGFAPETGSSSLLIGSEGKLLRPYTIRSPSGITELNLPLGTYAVDADGNPLSEVSIDDLDPADLPAVPAGAAYTFAGHAVVCSPSGARFDPAISLIFTFNADQWSEIMQAAEYDASSLVVKWYDEEAGEWETVPTVVDPATRTVTASVEHFTVFGLFVEPGAVTPVVTPTTPIVTPTTPTTTTPVTPPAEGFPWTYVVIAVVIILVIAVGVYYYTRKP</sequence>
<evidence type="ECO:0000313" key="4">
    <source>
        <dbReference type="Proteomes" id="UP001305652"/>
    </source>
</evidence>
<keyword evidence="2" id="KW-0812">Transmembrane</keyword>
<feature type="transmembrane region" description="Helical" evidence="2">
    <location>
        <begin position="911"/>
        <end position="931"/>
    </location>
</feature>
<name>A0AAX4FTI7_9EURY</name>
<gene>
    <name evidence="3" type="ORF">R6Y96_07875</name>
</gene>
<dbReference type="AlphaFoldDB" id="A0AAX4FTI7"/>
<evidence type="ECO:0000256" key="2">
    <source>
        <dbReference type="SAM" id="Phobius"/>
    </source>
</evidence>
<keyword evidence="2" id="KW-1133">Transmembrane helix</keyword>
<dbReference type="Proteomes" id="UP001305652">
    <property type="component" value="Chromosome"/>
</dbReference>
<evidence type="ECO:0000256" key="1">
    <source>
        <dbReference type="SAM" id="MobiDB-lite"/>
    </source>
</evidence>
<dbReference type="Gene3D" id="2.60.40.10">
    <property type="entry name" value="Immunoglobulins"/>
    <property type="match status" value="1"/>
</dbReference>
<protein>
    <recommendedName>
        <fullName evidence="5">HYR domain-containing protein</fullName>
    </recommendedName>
</protein>
<organism evidence="3 4">
    <name type="scientific">Methanoculleus receptaculi</name>
    <dbReference type="NCBI Taxonomy" id="394967"/>
    <lineage>
        <taxon>Archaea</taxon>
        <taxon>Methanobacteriati</taxon>
        <taxon>Methanobacteriota</taxon>
        <taxon>Stenosarchaea group</taxon>
        <taxon>Methanomicrobia</taxon>
        <taxon>Methanomicrobiales</taxon>
        <taxon>Methanomicrobiaceae</taxon>
        <taxon>Methanoculleus</taxon>
    </lineage>
</organism>
<reference evidence="3 4" key="1">
    <citation type="submission" date="2023-10" db="EMBL/GenBank/DDBJ databases">
        <title>The complete genome sequence of Methanoculleus receptaculi DSM 18860.</title>
        <authorList>
            <person name="Lai S.-J."/>
            <person name="You Y.-T."/>
            <person name="Chen S.-C."/>
        </authorList>
    </citation>
    <scope>NUCLEOTIDE SEQUENCE [LARGE SCALE GENOMIC DNA]</scope>
    <source>
        <strain evidence="3 4">DSM 18860</strain>
    </source>
</reference>
<feature type="region of interest" description="Disordered" evidence="1">
    <location>
        <begin position="698"/>
        <end position="719"/>
    </location>
</feature>
<dbReference type="RefSeq" id="WP_318620741.1">
    <property type="nucleotide sequence ID" value="NZ_CP137642.1"/>
</dbReference>
<feature type="compositionally biased region" description="Pro residues" evidence="1">
    <location>
        <begin position="698"/>
        <end position="708"/>
    </location>
</feature>